<dbReference type="Proteomes" id="UP000760860">
    <property type="component" value="Unassembled WGS sequence"/>
</dbReference>
<dbReference type="AlphaFoldDB" id="A0A8T1IT32"/>
<dbReference type="EMBL" id="RCMV01000028">
    <property type="protein sequence ID" value="KAG3227739.1"/>
    <property type="molecule type" value="Genomic_DNA"/>
</dbReference>
<name>A0A8T1IT32_9STRA</name>
<organism evidence="4 5">
    <name type="scientific">Phytophthora cactorum</name>
    <dbReference type="NCBI Taxonomy" id="29920"/>
    <lineage>
        <taxon>Eukaryota</taxon>
        <taxon>Sar</taxon>
        <taxon>Stramenopiles</taxon>
        <taxon>Oomycota</taxon>
        <taxon>Peronosporomycetes</taxon>
        <taxon>Peronosporales</taxon>
        <taxon>Peronosporaceae</taxon>
        <taxon>Phytophthora</taxon>
    </lineage>
</organism>
<evidence type="ECO:0000313" key="5">
    <source>
        <dbReference type="Proteomes" id="UP000760860"/>
    </source>
</evidence>
<dbReference type="EMBL" id="RCML01000052">
    <property type="protein sequence ID" value="KAG2995081.1"/>
    <property type="molecule type" value="Genomic_DNA"/>
</dbReference>
<evidence type="ECO:0000313" key="3">
    <source>
        <dbReference type="EMBL" id="KAG2995081.1"/>
    </source>
</evidence>
<dbReference type="Proteomes" id="UP000736787">
    <property type="component" value="Unassembled WGS sequence"/>
</dbReference>
<evidence type="ECO:0000313" key="4">
    <source>
        <dbReference type="EMBL" id="KAG3227739.1"/>
    </source>
</evidence>
<proteinExistence type="predicted"/>
<dbReference type="EMBL" id="RCMI01000056">
    <property type="protein sequence ID" value="KAG2938989.1"/>
    <property type="molecule type" value="Genomic_DNA"/>
</dbReference>
<dbReference type="Proteomes" id="UP000697107">
    <property type="component" value="Unassembled WGS sequence"/>
</dbReference>
<dbReference type="EMBL" id="RCMK01000130">
    <property type="protein sequence ID" value="KAG2947542.1"/>
    <property type="molecule type" value="Genomic_DNA"/>
</dbReference>
<dbReference type="Proteomes" id="UP000774804">
    <property type="component" value="Unassembled WGS sequence"/>
</dbReference>
<accession>A0A8T1IT32</accession>
<evidence type="ECO:0000313" key="2">
    <source>
        <dbReference type="EMBL" id="KAG2947542.1"/>
    </source>
</evidence>
<comment type="caution">
    <text evidence="4">The sequence shown here is derived from an EMBL/GenBank/DDBJ whole genome shotgun (WGS) entry which is preliminary data.</text>
</comment>
<sequence>MHQKGLGKLYTLGLEVGCTITLLLKTPGCIPVIANVLLPQLKSCPPHLFKT</sequence>
<gene>
    <name evidence="1" type="ORF">PC115_g3386</name>
    <name evidence="2" type="ORF">PC117_g6740</name>
    <name evidence="3" type="ORF">PC118_g3177</name>
    <name evidence="4" type="ORF">PC129_g1695</name>
</gene>
<protein>
    <submittedName>
        <fullName evidence="4">Uncharacterized protein</fullName>
    </submittedName>
</protein>
<reference evidence="4" key="1">
    <citation type="submission" date="2018-05" db="EMBL/GenBank/DDBJ databases">
        <title>Effector identification in a new, highly contiguous assembly of the strawberry crown rot pathogen Phytophthora cactorum.</title>
        <authorList>
            <person name="Armitage A.D."/>
            <person name="Nellist C.F."/>
            <person name="Bates H."/>
            <person name="Vickerstaff R.J."/>
            <person name="Harrison R.J."/>
        </authorList>
    </citation>
    <scope>NUCLEOTIDE SEQUENCE</scope>
    <source>
        <strain evidence="1">4032</strain>
        <strain evidence="2">4040</strain>
        <strain evidence="3">P415</strain>
        <strain evidence="4">P421</strain>
    </source>
</reference>
<evidence type="ECO:0000313" key="1">
    <source>
        <dbReference type="EMBL" id="KAG2938989.1"/>
    </source>
</evidence>